<dbReference type="AlphaFoldDB" id="A0A9P6W8Y0"/>
<evidence type="ECO:0000313" key="3">
    <source>
        <dbReference type="Proteomes" id="UP000777482"/>
    </source>
</evidence>
<gene>
    <name evidence="2" type="ORF">C6P46_002675</name>
</gene>
<feature type="region of interest" description="Disordered" evidence="1">
    <location>
        <begin position="139"/>
        <end position="222"/>
    </location>
</feature>
<feature type="region of interest" description="Disordered" evidence="1">
    <location>
        <begin position="269"/>
        <end position="296"/>
    </location>
</feature>
<evidence type="ECO:0000256" key="1">
    <source>
        <dbReference type="SAM" id="MobiDB-lite"/>
    </source>
</evidence>
<sequence>MRQTGTAESVSAATQALTTPEIDDAAGWVREGPVRLLQNGAGSVGYAAPASRLALRIRRKAICVIGQDSYPPSESARTVVFIAVLPPPPPPSSSPDPLHSATRGELDMSLLEERLRTSGPRPAPLIWVHPLDLQIESKPIKRLRSSEPGNLAVTDKNLSAPPPPEKSQRQAPPLPRPSLDKKGRQPVRPTGEVLPAKRPRPANVPSEPRRFTPLEDSIAPNPPTKLAILAALGAELFELEAWRKRQRVPDIPSAGAPAPVARFAYPVSSLRTDDDTPGSAQKSQGGSDTISATSGAWGASSSRRLSFSTSSDMLETSAEQVLADMASYGCLHSDHAAL</sequence>
<evidence type="ECO:0000313" key="2">
    <source>
        <dbReference type="EMBL" id="KAG0667263.1"/>
    </source>
</evidence>
<dbReference type="EMBL" id="PUHQ01000002">
    <property type="protein sequence ID" value="KAG0667263.1"/>
    <property type="molecule type" value="Genomic_DNA"/>
</dbReference>
<accession>A0A9P6W8Y0</accession>
<dbReference type="Proteomes" id="UP000777482">
    <property type="component" value="Unassembled WGS sequence"/>
</dbReference>
<proteinExistence type="predicted"/>
<organism evidence="2 3">
    <name type="scientific">Rhodotorula mucilaginosa</name>
    <name type="common">Yeast</name>
    <name type="synonym">Rhodotorula rubra</name>
    <dbReference type="NCBI Taxonomy" id="5537"/>
    <lineage>
        <taxon>Eukaryota</taxon>
        <taxon>Fungi</taxon>
        <taxon>Dikarya</taxon>
        <taxon>Basidiomycota</taxon>
        <taxon>Pucciniomycotina</taxon>
        <taxon>Microbotryomycetes</taxon>
        <taxon>Sporidiobolales</taxon>
        <taxon>Sporidiobolaceae</taxon>
        <taxon>Rhodotorula</taxon>
    </lineage>
</organism>
<comment type="caution">
    <text evidence="2">The sequence shown here is derived from an EMBL/GenBank/DDBJ whole genome shotgun (WGS) entry which is preliminary data.</text>
</comment>
<protein>
    <submittedName>
        <fullName evidence="2">Uncharacterized protein</fullName>
    </submittedName>
</protein>
<name>A0A9P6W8Y0_RHOMI</name>
<feature type="compositionally biased region" description="Polar residues" evidence="1">
    <location>
        <begin position="278"/>
        <end position="290"/>
    </location>
</feature>
<keyword evidence="3" id="KW-1185">Reference proteome</keyword>
<dbReference type="OrthoDB" id="10484082at2759"/>
<reference evidence="2 3" key="1">
    <citation type="submission" date="2020-11" db="EMBL/GenBank/DDBJ databases">
        <title>Kefir isolates.</title>
        <authorList>
            <person name="Marcisauskas S."/>
            <person name="Kim Y."/>
            <person name="Blasche S."/>
        </authorList>
    </citation>
    <scope>NUCLEOTIDE SEQUENCE [LARGE SCALE GENOMIC DNA]</scope>
    <source>
        <strain evidence="2 3">KR</strain>
    </source>
</reference>